<proteinExistence type="predicted"/>
<accession>A0ABW9AWL8</accession>
<sequence length="118" mass="13237">MDEYDRQFVDSIQAAKQHQEMVFAETLKKGTYGEKAVVQAAKTASNNAENDGLHPELDVPNRNWRYTVKQGLGAACVTREDVAATLMLQAVVLNNQQRIKRLLWVAIALLAYIAYKLS</sequence>
<evidence type="ECO:0000313" key="2">
    <source>
        <dbReference type="Proteomes" id="UP001629230"/>
    </source>
</evidence>
<reference evidence="1 2" key="1">
    <citation type="journal article" date="2024" name="Chem. Sci.">
        <title>Discovery of megapolipeptins by genome mining of a Burkholderiales bacteria collection.</title>
        <authorList>
            <person name="Paulo B.S."/>
            <person name="Recchia M.J.J."/>
            <person name="Lee S."/>
            <person name="Fergusson C.H."/>
            <person name="Romanowski S.B."/>
            <person name="Hernandez A."/>
            <person name="Krull N."/>
            <person name="Liu D.Y."/>
            <person name="Cavanagh H."/>
            <person name="Bos A."/>
            <person name="Gray C.A."/>
            <person name="Murphy B.T."/>
            <person name="Linington R.G."/>
            <person name="Eustaquio A.S."/>
        </authorList>
    </citation>
    <scope>NUCLEOTIDE SEQUENCE [LARGE SCALE GENOMIC DNA]</scope>
    <source>
        <strain evidence="1 2">RL17-350-BIC-A</strain>
    </source>
</reference>
<dbReference type="RefSeq" id="WP_408178727.1">
    <property type="nucleotide sequence ID" value="NZ_JAQQEZ010000015.1"/>
</dbReference>
<protein>
    <submittedName>
        <fullName evidence="1">Uncharacterized protein</fullName>
    </submittedName>
</protein>
<comment type="caution">
    <text evidence="1">The sequence shown here is derived from an EMBL/GenBank/DDBJ whole genome shotgun (WGS) entry which is preliminary data.</text>
</comment>
<evidence type="ECO:0000313" key="1">
    <source>
        <dbReference type="EMBL" id="MFM0003722.1"/>
    </source>
</evidence>
<organism evidence="1 2">
    <name type="scientific">Paraburkholderia dipogonis</name>
    <dbReference type="NCBI Taxonomy" id="1211383"/>
    <lineage>
        <taxon>Bacteria</taxon>
        <taxon>Pseudomonadati</taxon>
        <taxon>Pseudomonadota</taxon>
        <taxon>Betaproteobacteria</taxon>
        <taxon>Burkholderiales</taxon>
        <taxon>Burkholderiaceae</taxon>
        <taxon>Paraburkholderia</taxon>
    </lineage>
</organism>
<gene>
    <name evidence="1" type="ORF">PQR57_22170</name>
</gene>
<dbReference type="EMBL" id="JAQQEZ010000015">
    <property type="protein sequence ID" value="MFM0003722.1"/>
    <property type="molecule type" value="Genomic_DNA"/>
</dbReference>
<name>A0ABW9AWL8_9BURK</name>
<keyword evidence="2" id="KW-1185">Reference proteome</keyword>
<dbReference type="Proteomes" id="UP001629230">
    <property type="component" value="Unassembled WGS sequence"/>
</dbReference>